<evidence type="ECO:0008006" key="4">
    <source>
        <dbReference type="Google" id="ProtNLM"/>
    </source>
</evidence>
<dbReference type="Pfam" id="PF14334">
    <property type="entry name" value="DUF4390"/>
    <property type="match status" value="1"/>
</dbReference>
<dbReference type="STRING" id="617002.SAMN05660653_02448"/>
<dbReference type="OrthoDB" id="5470580at2"/>
<dbReference type="RefSeq" id="WP_092122128.1">
    <property type="nucleotide sequence ID" value="NZ_FMXO01000014.1"/>
</dbReference>
<dbReference type="AlphaFoldDB" id="A0A1G6DXG2"/>
<dbReference type="InterPro" id="IPR025500">
    <property type="entry name" value="DUF4390"/>
</dbReference>
<sequence>MNIIRRFYLCCIIILFTLMHSFPAMGASMLALDNLVLDSHADRIHLRFGIRLEDPEPVKAVLQEGVDLWLKGTASLVSKRLFLPNRTLYQQSVEHVLEWNPLTQDFELTLPQKEHLVKSKNLKELTSSHWREISLEMGDWSQLSSGQTYHVELEINFDRRDIPVWMRRVLFFWSWEVMAPIRYELEFTAP</sequence>
<gene>
    <name evidence="2" type="ORF">SAMN05660653_02448</name>
</gene>
<reference evidence="2 3" key="1">
    <citation type="submission" date="2016-10" db="EMBL/GenBank/DDBJ databases">
        <authorList>
            <person name="de Groot N.N."/>
        </authorList>
    </citation>
    <scope>NUCLEOTIDE SEQUENCE [LARGE SCALE GENOMIC DNA]</scope>
    <source>
        <strain evidence="2 3">ASO4-2</strain>
    </source>
</reference>
<organism evidence="2 3">
    <name type="scientific">Desulfonatronum thiosulfatophilum</name>
    <dbReference type="NCBI Taxonomy" id="617002"/>
    <lineage>
        <taxon>Bacteria</taxon>
        <taxon>Pseudomonadati</taxon>
        <taxon>Thermodesulfobacteriota</taxon>
        <taxon>Desulfovibrionia</taxon>
        <taxon>Desulfovibrionales</taxon>
        <taxon>Desulfonatronaceae</taxon>
        <taxon>Desulfonatronum</taxon>
    </lineage>
</organism>
<accession>A0A1G6DXG2</accession>
<evidence type="ECO:0000256" key="1">
    <source>
        <dbReference type="SAM" id="SignalP"/>
    </source>
</evidence>
<evidence type="ECO:0000313" key="2">
    <source>
        <dbReference type="EMBL" id="SDB49836.1"/>
    </source>
</evidence>
<protein>
    <recommendedName>
        <fullName evidence="4">DUF4390 domain-containing protein</fullName>
    </recommendedName>
</protein>
<evidence type="ECO:0000313" key="3">
    <source>
        <dbReference type="Proteomes" id="UP000198771"/>
    </source>
</evidence>
<feature type="chain" id="PRO_5011449061" description="DUF4390 domain-containing protein" evidence="1">
    <location>
        <begin position="27"/>
        <end position="190"/>
    </location>
</feature>
<proteinExistence type="predicted"/>
<keyword evidence="1" id="KW-0732">Signal</keyword>
<name>A0A1G6DXG2_9BACT</name>
<dbReference type="EMBL" id="FMXO01000014">
    <property type="protein sequence ID" value="SDB49836.1"/>
    <property type="molecule type" value="Genomic_DNA"/>
</dbReference>
<keyword evidence="3" id="KW-1185">Reference proteome</keyword>
<dbReference type="Proteomes" id="UP000198771">
    <property type="component" value="Unassembled WGS sequence"/>
</dbReference>
<feature type="signal peptide" evidence="1">
    <location>
        <begin position="1"/>
        <end position="26"/>
    </location>
</feature>